<dbReference type="Ensembl" id="ENSECRT00000011406.1">
    <property type="protein sequence ID" value="ENSECRP00000011224.1"/>
    <property type="gene ID" value="ENSECRG00000007461.1"/>
</dbReference>
<dbReference type="GO" id="GO:0005615">
    <property type="term" value="C:extracellular space"/>
    <property type="evidence" value="ECO:0007669"/>
    <property type="project" value="TreeGrafter"/>
</dbReference>
<dbReference type="SMART" id="SM00369">
    <property type="entry name" value="LRR_TYP"/>
    <property type="match status" value="5"/>
</dbReference>
<dbReference type="PANTHER" id="PTHR24373:SF378">
    <property type="entry name" value="FI03225P-RELATED"/>
    <property type="match status" value="1"/>
</dbReference>
<protein>
    <submittedName>
        <fullName evidence="5">Uncharacterized protein</fullName>
    </submittedName>
</protein>
<dbReference type="AlphaFoldDB" id="A0A8C4S2D6"/>
<feature type="chain" id="PRO_5034044050" evidence="4">
    <location>
        <begin position="20"/>
        <end position="247"/>
    </location>
</feature>
<dbReference type="Proteomes" id="UP000694620">
    <property type="component" value="Chromosome 10"/>
</dbReference>
<dbReference type="GO" id="GO:0031012">
    <property type="term" value="C:extracellular matrix"/>
    <property type="evidence" value="ECO:0007669"/>
    <property type="project" value="TreeGrafter"/>
</dbReference>
<evidence type="ECO:0000313" key="5">
    <source>
        <dbReference type="Ensembl" id="ENSECRP00000011224.1"/>
    </source>
</evidence>
<dbReference type="InterPro" id="IPR050328">
    <property type="entry name" value="Dev_Immune_Receptor"/>
</dbReference>
<keyword evidence="6" id="KW-1185">Reference proteome</keyword>
<keyword evidence="2 4" id="KW-0732">Signal</keyword>
<dbReference type="GeneTree" id="ENSGT00940000161826"/>
<dbReference type="PANTHER" id="PTHR24373">
    <property type="entry name" value="SLIT RELATED LEUCINE-RICH REPEAT NEURONAL PROTEIN"/>
    <property type="match status" value="1"/>
</dbReference>
<evidence type="ECO:0000256" key="1">
    <source>
        <dbReference type="ARBA" id="ARBA00022614"/>
    </source>
</evidence>
<evidence type="ECO:0000256" key="2">
    <source>
        <dbReference type="ARBA" id="ARBA00022729"/>
    </source>
</evidence>
<proteinExistence type="predicted"/>
<dbReference type="InterPro" id="IPR001611">
    <property type="entry name" value="Leu-rich_rpt"/>
</dbReference>
<dbReference type="SUPFAM" id="SSF52058">
    <property type="entry name" value="L domain-like"/>
    <property type="match status" value="1"/>
</dbReference>
<dbReference type="PROSITE" id="PS51450">
    <property type="entry name" value="LRR"/>
    <property type="match status" value="2"/>
</dbReference>
<dbReference type="Gene3D" id="3.80.10.10">
    <property type="entry name" value="Ribonuclease Inhibitor"/>
    <property type="match status" value="1"/>
</dbReference>
<evidence type="ECO:0000256" key="3">
    <source>
        <dbReference type="ARBA" id="ARBA00022737"/>
    </source>
</evidence>
<dbReference type="Pfam" id="PF13855">
    <property type="entry name" value="LRR_8"/>
    <property type="match status" value="2"/>
</dbReference>
<reference evidence="5" key="3">
    <citation type="submission" date="2025-09" db="UniProtKB">
        <authorList>
            <consortium name="Ensembl"/>
        </authorList>
    </citation>
    <scope>IDENTIFICATION</scope>
</reference>
<name>A0A8C4S2D6_ERPCA</name>
<reference evidence="5" key="2">
    <citation type="submission" date="2025-08" db="UniProtKB">
        <authorList>
            <consortium name="Ensembl"/>
        </authorList>
    </citation>
    <scope>IDENTIFICATION</scope>
</reference>
<accession>A0A8C4S2D6</accession>
<dbReference type="InterPro" id="IPR003591">
    <property type="entry name" value="Leu-rich_rpt_typical-subtyp"/>
</dbReference>
<evidence type="ECO:0000313" key="6">
    <source>
        <dbReference type="Proteomes" id="UP000694620"/>
    </source>
</evidence>
<feature type="signal peptide" evidence="4">
    <location>
        <begin position="1"/>
        <end position="19"/>
    </location>
</feature>
<organism evidence="5 6">
    <name type="scientific">Erpetoichthys calabaricus</name>
    <name type="common">Rope fish</name>
    <name type="synonym">Calamoichthys calabaricus</name>
    <dbReference type="NCBI Taxonomy" id="27687"/>
    <lineage>
        <taxon>Eukaryota</taxon>
        <taxon>Metazoa</taxon>
        <taxon>Chordata</taxon>
        <taxon>Craniata</taxon>
        <taxon>Vertebrata</taxon>
        <taxon>Euteleostomi</taxon>
        <taxon>Actinopterygii</taxon>
        <taxon>Polypteriformes</taxon>
        <taxon>Polypteridae</taxon>
        <taxon>Erpetoichthys</taxon>
    </lineage>
</organism>
<evidence type="ECO:0000256" key="4">
    <source>
        <dbReference type="SAM" id="SignalP"/>
    </source>
</evidence>
<dbReference type="InterPro" id="IPR032675">
    <property type="entry name" value="LRR_dom_sf"/>
</dbReference>
<sequence length="247" mass="27749">KKMLRKFSILLLLSAFPLTDIPGNNKAIIFTDGFINSINFSNFSYLSNITLLGLSNNNIMEIEDNAFQNFNNLRTLLLDNNLIPSSAILDTTFSSLSSLEILHLSNNALQSVSGRWFKNMTNLTTLQLEGNQIIRLDNNSFADSNLQNLKNLDLSNNLIRLSAIYVKNPNKILYNGKQLICENVKNPAVQTILQLTDANCVAANQNITIIIQRKTHENYVRDIILVAAFCFAGILSIEKNYSFGNFH</sequence>
<reference evidence="5" key="1">
    <citation type="submission" date="2021-06" db="EMBL/GenBank/DDBJ databases">
        <authorList>
            <consortium name="Wellcome Sanger Institute Data Sharing"/>
        </authorList>
    </citation>
    <scope>NUCLEOTIDE SEQUENCE [LARGE SCALE GENOMIC DNA]</scope>
</reference>
<keyword evidence="1" id="KW-0433">Leucine-rich repeat</keyword>
<keyword evidence="3" id="KW-0677">Repeat</keyword>